<reference evidence="2 3" key="1">
    <citation type="submission" date="2020-04" db="EMBL/GenBank/DDBJ databases">
        <authorList>
            <person name="Zhang R."/>
            <person name="Schippers A."/>
        </authorList>
    </citation>
    <scope>NUCLEOTIDE SEQUENCE [LARGE SCALE GENOMIC DNA]</scope>
    <source>
        <strain evidence="2 3">DSM 109850</strain>
    </source>
</reference>
<organism evidence="2 3">
    <name type="scientific">Sulfobacillus harzensis</name>
    <dbReference type="NCBI Taxonomy" id="2729629"/>
    <lineage>
        <taxon>Bacteria</taxon>
        <taxon>Bacillati</taxon>
        <taxon>Bacillota</taxon>
        <taxon>Clostridia</taxon>
        <taxon>Eubacteriales</taxon>
        <taxon>Clostridiales Family XVII. Incertae Sedis</taxon>
        <taxon>Sulfobacillus</taxon>
    </lineage>
</organism>
<evidence type="ECO:0000313" key="2">
    <source>
        <dbReference type="EMBL" id="NMP22170.1"/>
    </source>
</evidence>
<dbReference type="Proteomes" id="UP000533476">
    <property type="component" value="Unassembled WGS sequence"/>
</dbReference>
<sequence length="286" mass="30742">MGWSNVTHRQLMGIGAAVLLWTTTAHAADQSRVVTLGANLTAAEQRTMIQSFGTAFQSARRITINHSQEETLLRGVAPQSEIGTRSISSSAVETERSGYGIRVTTKNITWVTPAMYANALATAGVTNARVQAAAPFPVSGTAALAGILTAYQSASGHVIPYGQERTAAQEMMTTGSLGDQIGSKAAAATLMRRVKTIVLQQHLTTASAIRPVVIREANNLSIKLSDTQINEITNLMVSISRLPIDASTLSTQLRAWEQQAARIAPPGFWQQLVIWLKRIWHAITAL</sequence>
<name>A0A7Y0L4C7_9FIRM</name>
<dbReference type="RefSeq" id="WP_169098223.1">
    <property type="nucleotide sequence ID" value="NZ_JABBVZ010000018.1"/>
</dbReference>
<proteinExistence type="predicted"/>
<dbReference type="EMBL" id="JABBVZ010000018">
    <property type="protein sequence ID" value="NMP22170.1"/>
    <property type="molecule type" value="Genomic_DNA"/>
</dbReference>
<protein>
    <submittedName>
        <fullName evidence="2">DUF1002 domain-containing protein</fullName>
    </submittedName>
</protein>
<feature type="chain" id="PRO_5030972943" evidence="1">
    <location>
        <begin position="28"/>
        <end position="286"/>
    </location>
</feature>
<evidence type="ECO:0000256" key="1">
    <source>
        <dbReference type="SAM" id="SignalP"/>
    </source>
</evidence>
<gene>
    <name evidence="2" type="ORF">HIJ39_07370</name>
</gene>
<accession>A0A7Y0L4C7</accession>
<feature type="signal peptide" evidence="1">
    <location>
        <begin position="1"/>
        <end position="27"/>
    </location>
</feature>
<dbReference type="AlphaFoldDB" id="A0A7Y0L4C7"/>
<comment type="caution">
    <text evidence="2">The sequence shown here is derived from an EMBL/GenBank/DDBJ whole genome shotgun (WGS) entry which is preliminary data.</text>
</comment>
<keyword evidence="1" id="KW-0732">Signal</keyword>
<dbReference type="Pfam" id="PF06207">
    <property type="entry name" value="DUF1002"/>
    <property type="match status" value="1"/>
</dbReference>
<keyword evidence="3" id="KW-1185">Reference proteome</keyword>
<dbReference type="InterPro" id="IPR009343">
    <property type="entry name" value="DUF1002"/>
</dbReference>
<evidence type="ECO:0000313" key="3">
    <source>
        <dbReference type="Proteomes" id="UP000533476"/>
    </source>
</evidence>